<dbReference type="Gene3D" id="3.40.50.300">
    <property type="entry name" value="P-loop containing nucleotide triphosphate hydrolases"/>
    <property type="match status" value="1"/>
</dbReference>
<dbReference type="InterPro" id="IPR050206">
    <property type="entry name" value="FtsK/SpoIIIE/SftA"/>
</dbReference>
<gene>
    <name evidence="5" type="ORF">G8O30_08990</name>
    <name evidence="6" type="ORF">G8O30_15970</name>
</gene>
<keyword evidence="5" id="KW-0131">Cell cycle</keyword>
<dbReference type="InterPro" id="IPR025662">
    <property type="entry name" value="Sigma_54_int_dom_ATP-bd_1"/>
</dbReference>
<proteinExistence type="predicted"/>
<protein>
    <submittedName>
        <fullName evidence="5">Cell division protein FtsK</fullName>
    </submittedName>
</protein>
<dbReference type="GO" id="GO:0005524">
    <property type="term" value="F:ATP binding"/>
    <property type="evidence" value="ECO:0007669"/>
    <property type="project" value="UniProtKB-UniRule"/>
</dbReference>
<evidence type="ECO:0000259" key="4">
    <source>
        <dbReference type="PROSITE" id="PS50901"/>
    </source>
</evidence>
<evidence type="ECO:0000256" key="1">
    <source>
        <dbReference type="ARBA" id="ARBA00022741"/>
    </source>
</evidence>
<evidence type="ECO:0000313" key="5">
    <source>
        <dbReference type="EMBL" id="QPC47091.1"/>
    </source>
</evidence>
<dbReference type="PANTHER" id="PTHR22683">
    <property type="entry name" value="SPORULATION PROTEIN RELATED"/>
    <property type="match status" value="1"/>
</dbReference>
<sequence length="383" mass="43323">MSVLQKIVIKSKLRYAFKKASIFTSYKKGTETYLRRPKIHHVDVKEKYVEIVFTLPNGFNPEEMLSKRYVLQQVFGRNLTLEGDLKKFVLKLYFKGLPKEVTYRREELEELCQGIPLPIVCGKDLNGEHVVYDANLSPHLLVSGETGSGKSSLLRVILTTLILSKPVEEVQFILGDLKRSEFGLFRNQSHVRGVYVSPKELLAALKKVNAEILKRGDLLDEHEVTHVEDLPMKVPYIIVAIDEVALLKGESAIMNIIDNIGAVGRSLGVQLILSMQRPDHKLLEGKLKNNLTVRISGRQSNKTNANIAGAEDAHMIKISEKGRMILNLEKLIELQSPWLSYQKAKKLLVPFKTIPTEKGAEVKEKKLLETLPENLLNEEDIIL</sequence>
<organism evidence="5 7">
    <name type="scientific">Mangrovibacillus cuniculi</name>
    <dbReference type="NCBI Taxonomy" id="2593652"/>
    <lineage>
        <taxon>Bacteria</taxon>
        <taxon>Bacillati</taxon>
        <taxon>Bacillota</taxon>
        <taxon>Bacilli</taxon>
        <taxon>Bacillales</taxon>
        <taxon>Bacillaceae</taxon>
        <taxon>Mangrovibacillus</taxon>
    </lineage>
</organism>
<feature type="binding site" evidence="3">
    <location>
        <begin position="144"/>
        <end position="151"/>
    </location>
    <ligand>
        <name>ATP</name>
        <dbReference type="ChEBI" id="CHEBI:30616"/>
    </ligand>
</feature>
<dbReference type="PROSITE" id="PS00675">
    <property type="entry name" value="SIGMA54_INTERACT_1"/>
    <property type="match status" value="1"/>
</dbReference>
<dbReference type="KEGG" id="mcui:G8O30_15970"/>
<dbReference type="Proteomes" id="UP000593626">
    <property type="component" value="Plasmid pBac41"/>
</dbReference>
<keyword evidence="1 3" id="KW-0547">Nucleotide-binding</keyword>
<evidence type="ECO:0000313" key="7">
    <source>
        <dbReference type="Proteomes" id="UP000593626"/>
    </source>
</evidence>
<dbReference type="Pfam" id="PF01580">
    <property type="entry name" value="FtsK_SpoIIIE"/>
    <property type="match status" value="1"/>
</dbReference>
<dbReference type="EMBL" id="CP049742">
    <property type="protein sequence ID" value="QPC47091.1"/>
    <property type="molecule type" value="Genomic_DNA"/>
</dbReference>
<evidence type="ECO:0000256" key="2">
    <source>
        <dbReference type="ARBA" id="ARBA00022840"/>
    </source>
</evidence>
<dbReference type="GO" id="GO:0003677">
    <property type="term" value="F:DNA binding"/>
    <property type="evidence" value="ECO:0007669"/>
    <property type="project" value="InterPro"/>
</dbReference>
<keyword evidence="2 3" id="KW-0067">ATP-binding</keyword>
<geneLocation type="plasmid" evidence="6 7">
    <name>pBac41</name>
</geneLocation>
<dbReference type="EMBL" id="CP049743">
    <property type="protein sequence ID" value="QPC48502.1"/>
    <property type="molecule type" value="Genomic_DNA"/>
</dbReference>
<dbReference type="Proteomes" id="UP000593626">
    <property type="component" value="Chromosome"/>
</dbReference>
<dbReference type="KEGG" id="mcui:G8O30_08990"/>
<keyword evidence="6" id="KW-0614">Plasmid</keyword>
<feature type="domain" description="FtsK" evidence="4">
    <location>
        <begin position="127"/>
        <end position="306"/>
    </location>
</feature>
<accession>A0A7S8HG05</accession>
<dbReference type="GO" id="GO:0051301">
    <property type="term" value="P:cell division"/>
    <property type="evidence" value="ECO:0007669"/>
    <property type="project" value="UniProtKB-KW"/>
</dbReference>
<evidence type="ECO:0000256" key="3">
    <source>
        <dbReference type="PROSITE-ProRule" id="PRU00289"/>
    </source>
</evidence>
<dbReference type="PROSITE" id="PS50901">
    <property type="entry name" value="FTSK"/>
    <property type="match status" value="1"/>
</dbReference>
<dbReference type="AlphaFoldDB" id="A0A7S8HG05"/>
<evidence type="ECO:0000313" key="6">
    <source>
        <dbReference type="EMBL" id="QPC48502.1"/>
    </source>
</evidence>
<name>A0A7S8HG05_9BACI</name>
<dbReference type="InterPro" id="IPR027417">
    <property type="entry name" value="P-loop_NTPase"/>
</dbReference>
<dbReference type="RefSeq" id="WP_239671759.1">
    <property type="nucleotide sequence ID" value="NZ_CP049742.1"/>
</dbReference>
<keyword evidence="7" id="KW-1185">Reference proteome</keyword>
<dbReference type="InterPro" id="IPR002543">
    <property type="entry name" value="FtsK_dom"/>
</dbReference>
<dbReference type="PANTHER" id="PTHR22683:SF1">
    <property type="entry name" value="TYPE VII SECRETION SYSTEM PROTEIN ESSC"/>
    <property type="match status" value="1"/>
</dbReference>
<keyword evidence="5" id="KW-0132">Cell division</keyword>
<dbReference type="SUPFAM" id="SSF52540">
    <property type="entry name" value="P-loop containing nucleoside triphosphate hydrolases"/>
    <property type="match status" value="1"/>
</dbReference>
<reference evidence="5 7" key="1">
    <citation type="submission" date="2019-07" db="EMBL/GenBank/DDBJ databases">
        <title>Genome sequence of 2 isolates from Red Sea Mangroves.</title>
        <authorList>
            <person name="Sefrji F."/>
            <person name="Michoud G."/>
            <person name="Merlino G."/>
            <person name="Daffonchio D."/>
        </authorList>
    </citation>
    <scope>NUCLEOTIDE SEQUENCE [LARGE SCALE GENOMIC DNA]</scope>
    <source>
        <strain evidence="5 7">R1DC41</strain>
        <plasmid evidence="6 7">pBac41</plasmid>
    </source>
</reference>